<name>A9A795_METM6</name>
<dbReference type="STRING" id="444158.MmarC6_0197"/>
<dbReference type="PhylomeDB" id="A9A795"/>
<accession>A9A795</accession>
<organism evidence="1">
    <name type="scientific">Methanococcus maripaludis (strain C6 / ATCC BAA-1332)</name>
    <dbReference type="NCBI Taxonomy" id="444158"/>
    <lineage>
        <taxon>Archaea</taxon>
        <taxon>Methanobacteriati</taxon>
        <taxon>Methanobacteriota</taxon>
        <taxon>Methanomada group</taxon>
        <taxon>Methanococci</taxon>
        <taxon>Methanococcales</taxon>
        <taxon>Methanococcaceae</taxon>
        <taxon>Methanococcus</taxon>
    </lineage>
</organism>
<dbReference type="HOGENOM" id="CLU_194236_0_0_2"/>
<evidence type="ECO:0000313" key="1">
    <source>
        <dbReference type="EMBL" id="ABX01019.1"/>
    </source>
</evidence>
<reference evidence="1" key="1">
    <citation type="submission" date="2007-10" db="EMBL/GenBank/DDBJ databases">
        <title>Complete sequence of Methanococcus maripaludis C6.</title>
        <authorList>
            <consortium name="US DOE Joint Genome Institute"/>
            <person name="Copeland A."/>
            <person name="Lucas S."/>
            <person name="Lapidus A."/>
            <person name="Barry K."/>
            <person name="Glavina del Rio T."/>
            <person name="Dalin E."/>
            <person name="Tice H."/>
            <person name="Pitluck S."/>
            <person name="Clum A."/>
            <person name="Schmutz J."/>
            <person name="Larimer F."/>
            <person name="Land M."/>
            <person name="Hauser L."/>
            <person name="Kyrpides N."/>
            <person name="Mikhailova N."/>
            <person name="Sieprawska-Lupa M."/>
            <person name="Whitman W.B."/>
            <person name="Richardson P."/>
        </authorList>
    </citation>
    <scope>NUCLEOTIDE SEQUENCE [LARGE SCALE GENOMIC DNA]</scope>
    <source>
        <strain evidence="1">C6</strain>
    </source>
</reference>
<dbReference type="OrthoDB" id="60119at2157"/>
<proteinExistence type="predicted"/>
<gene>
    <name evidence="1" type="ordered locus">MmarC6_0197</name>
</gene>
<dbReference type="EMBL" id="CP000867">
    <property type="protein sequence ID" value="ABX01019.1"/>
    <property type="molecule type" value="Genomic_DNA"/>
</dbReference>
<protein>
    <submittedName>
        <fullName evidence="1">Uncharacterized protein</fullName>
    </submittedName>
</protein>
<dbReference type="KEGG" id="mmx:MmarC6_0197"/>
<dbReference type="eggNOG" id="arCOG05069">
    <property type="taxonomic scope" value="Archaea"/>
</dbReference>
<dbReference type="AlphaFoldDB" id="A9A795"/>
<sequence>MKINNKIANIDQKAINLLLNAPLMTMGELNDTIYELRKLAYKRSGKRNVKSVMDYWASAAYNLSMKSI</sequence>